<dbReference type="PANTHER" id="PTHR46283">
    <property type="entry name" value="E3 UBIQUITIN-PROTEIN LIGASE MARCH5"/>
    <property type="match status" value="1"/>
</dbReference>
<keyword evidence="6" id="KW-0808">Transferase</keyword>
<comment type="subcellular location">
    <subcellularLocation>
        <location evidence="2">Mitochondrion membrane</location>
        <topology evidence="2">Multi-pass membrane protein</topology>
    </subcellularLocation>
    <subcellularLocation>
        <location evidence="3">Mitochondrion outer membrane</location>
    </subcellularLocation>
</comment>
<keyword evidence="13 21" id="KW-1133">Transmembrane helix</keyword>
<dbReference type="SMART" id="SM00744">
    <property type="entry name" value="RINGv"/>
    <property type="match status" value="1"/>
</dbReference>
<dbReference type="InterPro" id="IPR013083">
    <property type="entry name" value="Znf_RING/FYVE/PHD"/>
</dbReference>
<feature type="domain" description="RING-CH-type" evidence="22">
    <location>
        <begin position="28"/>
        <end position="97"/>
    </location>
</feature>
<dbReference type="AlphaFoldDB" id="A0A9N9TS87"/>
<evidence type="ECO:0000256" key="1">
    <source>
        <dbReference type="ARBA" id="ARBA00000900"/>
    </source>
</evidence>
<keyword evidence="10" id="KW-0833">Ubl conjugation pathway</keyword>
<evidence type="ECO:0000256" key="18">
    <source>
        <dbReference type="ARBA" id="ARBA00043185"/>
    </source>
</evidence>
<evidence type="ECO:0000256" key="16">
    <source>
        <dbReference type="ARBA" id="ARBA00040151"/>
    </source>
</evidence>
<evidence type="ECO:0000313" key="24">
    <source>
        <dbReference type="Proteomes" id="UP001153712"/>
    </source>
</evidence>
<protein>
    <recommendedName>
        <fullName evidence="16">E3 ubiquitin-protein ligase MARCHF5</fullName>
        <ecNumber evidence="5">2.3.2.27</ecNumber>
    </recommendedName>
    <alternativeName>
        <fullName evidence="18">Membrane-associated RING finger protein 5</fullName>
    </alternativeName>
    <alternativeName>
        <fullName evidence="17">Membrane-associated RING-CH protein V</fullName>
    </alternativeName>
    <alternativeName>
        <fullName evidence="19">RING-type E3 ubiquitin transferase MARCHF5</fullName>
    </alternativeName>
</protein>
<dbReference type="EC" id="2.3.2.27" evidence="5"/>
<evidence type="ECO:0000256" key="13">
    <source>
        <dbReference type="ARBA" id="ARBA00022989"/>
    </source>
</evidence>
<name>A0A9N9TS87_PHYSR</name>
<evidence type="ECO:0000313" key="23">
    <source>
        <dbReference type="EMBL" id="CAG9860272.1"/>
    </source>
</evidence>
<dbReference type="Pfam" id="PF12906">
    <property type="entry name" value="RINGv"/>
    <property type="match status" value="1"/>
</dbReference>
<dbReference type="GO" id="GO:0061630">
    <property type="term" value="F:ubiquitin protein ligase activity"/>
    <property type="evidence" value="ECO:0007669"/>
    <property type="project" value="UniProtKB-EC"/>
</dbReference>
<keyword evidence="8" id="KW-0479">Metal-binding</keyword>
<keyword evidence="11" id="KW-1000">Mitochondrion outer membrane</keyword>
<evidence type="ECO:0000256" key="17">
    <source>
        <dbReference type="ARBA" id="ARBA00043044"/>
    </source>
</evidence>
<evidence type="ECO:0000256" key="11">
    <source>
        <dbReference type="ARBA" id="ARBA00022787"/>
    </source>
</evidence>
<gene>
    <name evidence="23" type="ORF">PHYEVI_LOCUS6628</name>
</gene>
<keyword evidence="12" id="KW-0862">Zinc</keyword>
<dbReference type="Gene3D" id="3.30.40.10">
    <property type="entry name" value="Zinc/RING finger domain, C3HC4 (zinc finger)"/>
    <property type="match status" value="1"/>
</dbReference>
<evidence type="ECO:0000256" key="3">
    <source>
        <dbReference type="ARBA" id="ARBA00004294"/>
    </source>
</evidence>
<evidence type="ECO:0000256" key="10">
    <source>
        <dbReference type="ARBA" id="ARBA00022786"/>
    </source>
</evidence>
<comment type="pathway">
    <text evidence="4">Protein modification; protein ubiquitination.</text>
</comment>
<keyword evidence="15 21" id="KW-0472">Membrane</keyword>
<reference evidence="23" key="1">
    <citation type="submission" date="2022-01" db="EMBL/GenBank/DDBJ databases">
        <authorList>
            <person name="King R."/>
        </authorList>
    </citation>
    <scope>NUCLEOTIDE SEQUENCE</scope>
</reference>
<dbReference type="GO" id="GO:0008270">
    <property type="term" value="F:zinc ion binding"/>
    <property type="evidence" value="ECO:0007669"/>
    <property type="project" value="UniProtKB-KW"/>
</dbReference>
<evidence type="ECO:0000256" key="4">
    <source>
        <dbReference type="ARBA" id="ARBA00004906"/>
    </source>
</evidence>
<sequence>MDNEEQENIDGSSQENRTTTQDTGTQIQNKESARYCWVCFATDEEDKDAQWVQPCNCRGTTKWVHQACLQRWVDEKQKGGNIGKVSCPQCQTEYIIVFPNMGVLVLVLDTVDSFIYKGCPFLAAGIVVGAIYWCAVTYGAITIMQVIGQKEGLTIMEQADPLVLLIGLPAIPVALVLGKMVRWEDALLNFMRKNLSKIPLIRNILPFGGCSRLEASPSNSDAGNEDIPPLSNPVSATRVLCGALLLPTISNMFGKFFFDSIKSNFHKTLLGGLAFIAIKGCLKIYHKQQQYIRQCQRKILDYTESNITTYLHRRRDE</sequence>
<dbReference type="CDD" id="cd16701">
    <property type="entry name" value="RING_CH-C4HC3_MARCH5"/>
    <property type="match status" value="1"/>
</dbReference>
<evidence type="ECO:0000259" key="22">
    <source>
        <dbReference type="PROSITE" id="PS51292"/>
    </source>
</evidence>
<evidence type="ECO:0000256" key="9">
    <source>
        <dbReference type="ARBA" id="ARBA00022771"/>
    </source>
</evidence>
<accession>A0A9N9TS87</accession>
<evidence type="ECO:0000256" key="5">
    <source>
        <dbReference type="ARBA" id="ARBA00012483"/>
    </source>
</evidence>
<evidence type="ECO:0000256" key="14">
    <source>
        <dbReference type="ARBA" id="ARBA00023128"/>
    </source>
</evidence>
<dbReference type="Proteomes" id="UP001153712">
    <property type="component" value="Chromosome 3"/>
</dbReference>
<evidence type="ECO:0000256" key="15">
    <source>
        <dbReference type="ARBA" id="ARBA00023136"/>
    </source>
</evidence>
<dbReference type="PROSITE" id="PS51292">
    <property type="entry name" value="ZF_RING_CH"/>
    <property type="match status" value="1"/>
</dbReference>
<dbReference type="OrthoDB" id="5817083at2759"/>
<evidence type="ECO:0000256" key="2">
    <source>
        <dbReference type="ARBA" id="ARBA00004225"/>
    </source>
</evidence>
<keyword evidence="7 21" id="KW-0812">Transmembrane</keyword>
<feature type="transmembrane region" description="Helical" evidence="21">
    <location>
        <begin position="94"/>
        <end position="115"/>
    </location>
</feature>
<feature type="compositionally biased region" description="Polar residues" evidence="20">
    <location>
        <begin position="9"/>
        <end position="26"/>
    </location>
</feature>
<dbReference type="GO" id="GO:0005741">
    <property type="term" value="C:mitochondrial outer membrane"/>
    <property type="evidence" value="ECO:0007669"/>
    <property type="project" value="UniProtKB-SubCell"/>
</dbReference>
<keyword evidence="14" id="KW-0496">Mitochondrion</keyword>
<evidence type="ECO:0000256" key="21">
    <source>
        <dbReference type="SAM" id="Phobius"/>
    </source>
</evidence>
<dbReference type="InterPro" id="IPR011016">
    <property type="entry name" value="Znf_RING-CH"/>
</dbReference>
<dbReference type="EMBL" id="OU900096">
    <property type="protein sequence ID" value="CAG9860272.1"/>
    <property type="molecule type" value="Genomic_DNA"/>
</dbReference>
<dbReference type="FunFam" id="3.30.40.10:FF:000262">
    <property type="entry name" value="E3 ubiquitin-protein ligase MARCH5"/>
    <property type="match status" value="1"/>
</dbReference>
<proteinExistence type="predicted"/>
<evidence type="ECO:0000256" key="8">
    <source>
        <dbReference type="ARBA" id="ARBA00022723"/>
    </source>
</evidence>
<dbReference type="SUPFAM" id="SSF57850">
    <property type="entry name" value="RING/U-box"/>
    <property type="match status" value="1"/>
</dbReference>
<evidence type="ECO:0000256" key="19">
    <source>
        <dbReference type="ARBA" id="ARBA00043231"/>
    </source>
</evidence>
<evidence type="ECO:0000256" key="6">
    <source>
        <dbReference type="ARBA" id="ARBA00022679"/>
    </source>
</evidence>
<organism evidence="23 24">
    <name type="scientific">Phyllotreta striolata</name>
    <name type="common">Striped flea beetle</name>
    <name type="synonym">Crioceris striolata</name>
    <dbReference type="NCBI Taxonomy" id="444603"/>
    <lineage>
        <taxon>Eukaryota</taxon>
        <taxon>Metazoa</taxon>
        <taxon>Ecdysozoa</taxon>
        <taxon>Arthropoda</taxon>
        <taxon>Hexapoda</taxon>
        <taxon>Insecta</taxon>
        <taxon>Pterygota</taxon>
        <taxon>Neoptera</taxon>
        <taxon>Endopterygota</taxon>
        <taxon>Coleoptera</taxon>
        <taxon>Polyphaga</taxon>
        <taxon>Cucujiformia</taxon>
        <taxon>Chrysomeloidea</taxon>
        <taxon>Chrysomelidae</taxon>
        <taxon>Galerucinae</taxon>
        <taxon>Alticini</taxon>
        <taxon>Phyllotreta</taxon>
    </lineage>
</organism>
<evidence type="ECO:0000256" key="20">
    <source>
        <dbReference type="SAM" id="MobiDB-lite"/>
    </source>
</evidence>
<evidence type="ECO:0000256" key="7">
    <source>
        <dbReference type="ARBA" id="ARBA00022692"/>
    </source>
</evidence>
<feature type="region of interest" description="Disordered" evidence="20">
    <location>
        <begin position="1"/>
        <end position="26"/>
    </location>
</feature>
<evidence type="ECO:0000256" key="12">
    <source>
        <dbReference type="ARBA" id="ARBA00022833"/>
    </source>
</evidence>
<keyword evidence="9" id="KW-0863">Zinc-finger</keyword>
<keyword evidence="24" id="KW-1185">Reference proteome</keyword>
<feature type="transmembrane region" description="Helical" evidence="21">
    <location>
        <begin position="162"/>
        <end position="181"/>
    </location>
</feature>
<comment type="catalytic activity">
    <reaction evidence="1">
        <text>S-ubiquitinyl-[E2 ubiquitin-conjugating enzyme]-L-cysteine + [acceptor protein]-L-lysine = [E2 ubiquitin-conjugating enzyme]-L-cysteine + N(6)-ubiquitinyl-[acceptor protein]-L-lysine.</text>
        <dbReference type="EC" id="2.3.2.27"/>
    </reaction>
</comment>
<feature type="transmembrane region" description="Helical" evidence="21">
    <location>
        <begin position="121"/>
        <end position="141"/>
    </location>
</feature>